<dbReference type="Proteomes" id="UP000228920">
    <property type="component" value="Unassembled WGS sequence"/>
</dbReference>
<comment type="subunit">
    <text evidence="6">Part of the 50S ribosomal subunit.</text>
</comment>
<dbReference type="InterPro" id="IPR001063">
    <property type="entry name" value="Ribosomal_uL22"/>
</dbReference>
<evidence type="ECO:0000256" key="1">
    <source>
        <dbReference type="ARBA" id="ARBA00009451"/>
    </source>
</evidence>
<dbReference type="EMBL" id="PFNL01000180">
    <property type="protein sequence ID" value="PIZ44396.1"/>
    <property type="molecule type" value="Genomic_DNA"/>
</dbReference>
<dbReference type="GO" id="GO:0003735">
    <property type="term" value="F:structural constituent of ribosome"/>
    <property type="evidence" value="ECO:0007669"/>
    <property type="project" value="InterPro"/>
</dbReference>
<dbReference type="CDD" id="cd00336">
    <property type="entry name" value="Ribosomal_L22"/>
    <property type="match status" value="1"/>
</dbReference>
<dbReference type="GO" id="GO:0019843">
    <property type="term" value="F:rRNA binding"/>
    <property type="evidence" value="ECO:0007669"/>
    <property type="project" value="UniProtKB-KW"/>
</dbReference>
<gene>
    <name evidence="9" type="ORF">COY32_06455</name>
</gene>
<proteinExistence type="inferred from homology"/>
<evidence type="ECO:0000256" key="6">
    <source>
        <dbReference type="RuleBase" id="RU004006"/>
    </source>
</evidence>
<reference evidence="10" key="1">
    <citation type="submission" date="2017-09" db="EMBL/GenBank/DDBJ databases">
        <title>Depth-based differentiation of microbial function through sediment-hosted aquifers and enrichment of novel symbionts in the deep terrestrial subsurface.</title>
        <authorList>
            <person name="Probst A.J."/>
            <person name="Ladd B."/>
            <person name="Jarett J.K."/>
            <person name="Geller-Mcgrath D.E."/>
            <person name="Sieber C.M.K."/>
            <person name="Emerson J.B."/>
            <person name="Anantharaman K."/>
            <person name="Thomas B.C."/>
            <person name="Malmstrom R."/>
            <person name="Stieglmeier M."/>
            <person name="Klingl A."/>
            <person name="Woyke T."/>
            <person name="Ryan C.M."/>
            <person name="Banfield J.F."/>
        </authorList>
    </citation>
    <scope>NUCLEOTIDE SEQUENCE [LARGE SCALE GENOMIC DNA]</scope>
</reference>
<dbReference type="PANTHER" id="PTHR13501:SF10">
    <property type="entry name" value="LARGE RIBOSOMAL SUBUNIT PROTEIN UL22M"/>
    <property type="match status" value="1"/>
</dbReference>
<dbReference type="InterPro" id="IPR036394">
    <property type="entry name" value="Ribosomal_uL22_sf"/>
</dbReference>
<evidence type="ECO:0000313" key="9">
    <source>
        <dbReference type="EMBL" id="PIZ44396.1"/>
    </source>
</evidence>
<keyword evidence="2 5" id="KW-0689">Ribosomal protein</keyword>
<dbReference type="SUPFAM" id="SSF54843">
    <property type="entry name" value="Ribosomal protein L22"/>
    <property type="match status" value="1"/>
</dbReference>
<dbReference type="InterPro" id="IPR047867">
    <property type="entry name" value="Ribosomal_uL22_bac/org-type"/>
</dbReference>
<dbReference type="GO" id="GO:0006412">
    <property type="term" value="P:translation"/>
    <property type="evidence" value="ECO:0007669"/>
    <property type="project" value="InterPro"/>
</dbReference>
<organism evidence="9 10">
    <name type="scientific">candidate division WWE3 bacterium CG_4_10_14_0_2_um_filter_41_14</name>
    <dbReference type="NCBI Taxonomy" id="1975072"/>
    <lineage>
        <taxon>Bacteria</taxon>
        <taxon>Katanobacteria</taxon>
    </lineage>
</organism>
<dbReference type="PROSITE" id="PS00464">
    <property type="entry name" value="RIBOSOMAL_L22"/>
    <property type="match status" value="1"/>
</dbReference>
<evidence type="ECO:0000256" key="2">
    <source>
        <dbReference type="ARBA" id="ARBA00022980"/>
    </source>
</evidence>
<dbReference type="GO" id="GO:0015934">
    <property type="term" value="C:large ribosomal subunit"/>
    <property type="evidence" value="ECO:0007669"/>
    <property type="project" value="InterPro"/>
</dbReference>
<dbReference type="PANTHER" id="PTHR13501">
    <property type="entry name" value="CHLOROPLAST 50S RIBOSOMAL PROTEIN L22-RELATED"/>
    <property type="match status" value="1"/>
</dbReference>
<dbReference type="InterPro" id="IPR018260">
    <property type="entry name" value="Ribosomal_uL22_CS"/>
</dbReference>
<comment type="similarity">
    <text evidence="1 5">Belongs to the universal ribosomal protein uL22 family.</text>
</comment>
<comment type="function">
    <text evidence="7">This protein binds specifically to 23S rRNA; its binding is stimulated by other ribosomal proteins, e.g., L4, L17, and L20. It is important during the early stages of 50S assembly. It makes multiple contacts with different domains of the 23S rRNA in the assembled 50S subunit and ribosome.</text>
</comment>
<name>A0A2M7TF34_UNCKA</name>
<keyword evidence="3 5" id="KW-0687">Ribonucleoprotein</keyword>
<evidence type="ECO:0000256" key="8">
    <source>
        <dbReference type="SAM" id="MobiDB-lite"/>
    </source>
</evidence>
<dbReference type="AlphaFoldDB" id="A0A2M7TF34"/>
<comment type="caution">
    <text evidence="9">The sequence shown here is derived from an EMBL/GenBank/DDBJ whole genome shotgun (WGS) entry which is preliminary data.</text>
</comment>
<evidence type="ECO:0000313" key="10">
    <source>
        <dbReference type="Proteomes" id="UP000228920"/>
    </source>
</evidence>
<keyword evidence="6" id="KW-0694">RNA-binding</keyword>
<sequence length="160" mass="18033">MVKKVAATTKNLRMSPFKVRAVANQVRNMPLSEARAYLGLSQKKAAQYLLKTINSAVANATHNSSMPESELKLLNLQIGEANTYRKPKYRARGRMDIMRTTFSHIFVEVGMDFVEEKVVKTEKTNQVESPRKTVEEAKVTKKQEKSKAVKESSTKKGEKA</sequence>
<evidence type="ECO:0000256" key="7">
    <source>
        <dbReference type="RuleBase" id="RU004008"/>
    </source>
</evidence>
<dbReference type="Pfam" id="PF00237">
    <property type="entry name" value="Ribosomal_L22"/>
    <property type="match status" value="1"/>
</dbReference>
<dbReference type="Gene3D" id="3.90.470.10">
    <property type="entry name" value="Ribosomal protein L22/L17"/>
    <property type="match status" value="1"/>
</dbReference>
<accession>A0A2M7TF34</accession>
<feature type="region of interest" description="Disordered" evidence="8">
    <location>
        <begin position="120"/>
        <end position="160"/>
    </location>
</feature>
<protein>
    <recommendedName>
        <fullName evidence="4 7">50S ribosomal protein L22</fullName>
    </recommendedName>
</protein>
<evidence type="ECO:0000256" key="5">
    <source>
        <dbReference type="RuleBase" id="RU004005"/>
    </source>
</evidence>
<evidence type="ECO:0000256" key="3">
    <source>
        <dbReference type="ARBA" id="ARBA00023274"/>
    </source>
</evidence>
<keyword evidence="6" id="KW-0699">rRNA-binding</keyword>
<evidence type="ECO:0000256" key="4">
    <source>
        <dbReference type="ARBA" id="ARBA00035480"/>
    </source>
</evidence>